<accession>A0ABS4DQT6</accession>
<evidence type="ECO:0000313" key="1">
    <source>
        <dbReference type="EMBL" id="MBP1475396.1"/>
    </source>
</evidence>
<keyword evidence="2" id="KW-1185">Reference proteome</keyword>
<evidence type="ECO:0000313" key="2">
    <source>
        <dbReference type="Proteomes" id="UP000823790"/>
    </source>
</evidence>
<reference evidence="1 2" key="1">
    <citation type="submission" date="2021-04" db="EMBL/GenBank/DDBJ databases">
        <authorList>
            <person name="Huq M.A."/>
        </authorList>
    </citation>
    <scope>NUCLEOTIDE SEQUENCE [LARGE SCALE GENOMIC DNA]</scope>
    <source>
        <strain evidence="1 2">MAH-13</strain>
    </source>
</reference>
<dbReference type="RefSeq" id="WP_209622029.1">
    <property type="nucleotide sequence ID" value="NZ_JAGJRS010000029.1"/>
</dbReference>
<dbReference type="Proteomes" id="UP000823790">
    <property type="component" value="Unassembled WGS sequence"/>
</dbReference>
<protein>
    <submittedName>
        <fullName evidence="1">Uncharacterized protein</fullName>
    </submittedName>
</protein>
<organism evidence="1 2">
    <name type="scientific">Frateuria flava</name>
    <dbReference type="NCBI Taxonomy" id="2821489"/>
    <lineage>
        <taxon>Bacteria</taxon>
        <taxon>Pseudomonadati</taxon>
        <taxon>Pseudomonadota</taxon>
        <taxon>Gammaproteobacteria</taxon>
        <taxon>Lysobacterales</taxon>
        <taxon>Rhodanobacteraceae</taxon>
        <taxon>Frateuria</taxon>
    </lineage>
</organism>
<name>A0ABS4DQT6_9GAMM</name>
<proteinExistence type="predicted"/>
<sequence>MDKSQFLKSIRSDNRSSPAGMHWENFRKHLVRSAKLEAKFKLPNPLILGGDIASHAEKHLRLSEQLDWAEAHDCLDDALAFLSSLPPAAWNVSSGADWHDEHPWARGEW</sequence>
<dbReference type="EMBL" id="JAGJRS010000029">
    <property type="protein sequence ID" value="MBP1475396.1"/>
    <property type="molecule type" value="Genomic_DNA"/>
</dbReference>
<gene>
    <name evidence="1" type="ORF">J7I44_13870</name>
</gene>
<comment type="caution">
    <text evidence="1">The sequence shown here is derived from an EMBL/GenBank/DDBJ whole genome shotgun (WGS) entry which is preliminary data.</text>
</comment>